<dbReference type="PANTHER" id="PTHR43531:SF11">
    <property type="entry name" value="METHYL-ACCEPTING CHEMOTAXIS PROTEIN 3"/>
    <property type="match status" value="1"/>
</dbReference>
<feature type="domain" description="Methyl-accepting transducer" evidence="5">
    <location>
        <begin position="353"/>
        <end position="582"/>
    </location>
</feature>
<evidence type="ECO:0000256" key="3">
    <source>
        <dbReference type="PROSITE-ProRule" id="PRU00284"/>
    </source>
</evidence>
<evidence type="ECO:0000256" key="1">
    <source>
        <dbReference type="ARBA" id="ARBA00022500"/>
    </source>
</evidence>
<dbReference type="SUPFAM" id="SSF58104">
    <property type="entry name" value="Methyl-accepting chemotaxis protein (MCP) signaling domain"/>
    <property type="match status" value="1"/>
</dbReference>
<dbReference type="EMBL" id="CP002878">
    <property type="protein sequence ID" value="AEI80187.1"/>
    <property type="molecule type" value="Genomic_DNA"/>
</dbReference>
<keyword evidence="3" id="KW-0807">Transducer</keyword>
<organism evidence="6 7">
    <name type="scientific">Cupriavidus necator (strain ATCC 43291 / DSM 13513 / CCUG 52238 / LMG 8453 / N-1)</name>
    <name type="common">Ralstonia eutropha</name>
    <dbReference type="NCBI Taxonomy" id="1042878"/>
    <lineage>
        <taxon>Bacteria</taxon>
        <taxon>Pseudomonadati</taxon>
        <taxon>Pseudomonadota</taxon>
        <taxon>Betaproteobacteria</taxon>
        <taxon>Burkholderiales</taxon>
        <taxon>Burkholderiaceae</taxon>
        <taxon>Cupriavidus</taxon>
    </lineage>
</organism>
<feature type="transmembrane region" description="Helical" evidence="4">
    <location>
        <begin position="89"/>
        <end position="113"/>
    </location>
</feature>
<dbReference type="GO" id="GO:0004888">
    <property type="term" value="F:transmembrane signaling receptor activity"/>
    <property type="evidence" value="ECO:0007669"/>
    <property type="project" value="InterPro"/>
</dbReference>
<dbReference type="InterPro" id="IPR051310">
    <property type="entry name" value="MCP_chemotaxis"/>
</dbReference>
<dbReference type="Pfam" id="PF00015">
    <property type="entry name" value="MCPsignal"/>
    <property type="match status" value="1"/>
</dbReference>
<dbReference type="GO" id="GO:0007165">
    <property type="term" value="P:signal transduction"/>
    <property type="evidence" value="ECO:0007669"/>
    <property type="project" value="UniProtKB-KW"/>
</dbReference>
<dbReference type="PROSITE" id="PS50111">
    <property type="entry name" value="CHEMOTAXIS_TRANSDUC_2"/>
    <property type="match status" value="1"/>
</dbReference>
<evidence type="ECO:0000313" key="7">
    <source>
        <dbReference type="Proteomes" id="UP000006798"/>
    </source>
</evidence>
<proteinExistence type="inferred from homology"/>
<keyword evidence="6" id="KW-0675">Receptor</keyword>
<dbReference type="PANTHER" id="PTHR43531">
    <property type="entry name" value="PROTEIN ICFG"/>
    <property type="match status" value="1"/>
</dbReference>
<protein>
    <submittedName>
        <fullName evidence="6">Chemoreceptor McpA</fullName>
    </submittedName>
</protein>
<comment type="similarity">
    <text evidence="2">Belongs to the methyl-accepting chemotaxis (MCP) protein family.</text>
</comment>
<dbReference type="HOGENOM" id="CLU_000445_107_16_4"/>
<evidence type="ECO:0000313" key="6">
    <source>
        <dbReference type="EMBL" id="AEI80187.1"/>
    </source>
</evidence>
<dbReference type="KEGG" id="cnc:CNE_2c12230"/>
<dbReference type="AlphaFoldDB" id="F8GMP9"/>
<evidence type="ECO:0000259" key="5">
    <source>
        <dbReference type="PROSITE" id="PS50111"/>
    </source>
</evidence>
<evidence type="ECO:0000256" key="2">
    <source>
        <dbReference type="ARBA" id="ARBA00029447"/>
    </source>
</evidence>
<evidence type="ECO:0000256" key="4">
    <source>
        <dbReference type="SAM" id="Phobius"/>
    </source>
</evidence>
<keyword evidence="4" id="KW-0472">Membrane</keyword>
<name>F8GMP9_CUPNN</name>
<reference evidence="6 7" key="1">
    <citation type="journal article" date="2011" name="J. Bacteriol.">
        <title>Complete genome sequence of the type strain Cupriavidus necator N-1.</title>
        <authorList>
            <person name="Poehlein A."/>
            <person name="Kusian B."/>
            <person name="Friedrich B."/>
            <person name="Daniel R."/>
            <person name="Bowien B."/>
        </authorList>
    </citation>
    <scope>NUCLEOTIDE SEQUENCE [LARGE SCALE GENOMIC DNA]</scope>
    <source>
        <strain evidence="7">ATCC 43291 / DSM 13513 / CCUG 52238 / LMG 8453 / N-1</strain>
    </source>
</reference>
<feature type="transmembrane region" description="Helical" evidence="4">
    <location>
        <begin position="271"/>
        <end position="292"/>
    </location>
</feature>
<dbReference type="PRINTS" id="PR00260">
    <property type="entry name" value="CHEMTRNSDUCR"/>
</dbReference>
<dbReference type="GO" id="GO:0016020">
    <property type="term" value="C:membrane"/>
    <property type="evidence" value="ECO:0007669"/>
    <property type="project" value="InterPro"/>
</dbReference>
<accession>F8GMP9</accession>
<dbReference type="InterPro" id="IPR004090">
    <property type="entry name" value="Chemotax_Me-accpt_rcpt"/>
</dbReference>
<keyword evidence="1" id="KW-0145">Chemotaxis</keyword>
<dbReference type="Gene3D" id="1.10.287.950">
    <property type="entry name" value="Methyl-accepting chemotaxis protein"/>
    <property type="match status" value="1"/>
</dbReference>
<dbReference type="SMART" id="SM00283">
    <property type="entry name" value="MA"/>
    <property type="match status" value="1"/>
</dbReference>
<gene>
    <name evidence="6" type="primary">mcpA</name>
    <name evidence="6" type="ordered locus">CNE_2c12230</name>
</gene>
<keyword evidence="4" id="KW-0812">Transmembrane</keyword>
<keyword evidence="4" id="KW-1133">Transmembrane helix</keyword>
<dbReference type="GO" id="GO:0006935">
    <property type="term" value="P:chemotaxis"/>
    <property type="evidence" value="ECO:0007669"/>
    <property type="project" value="UniProtKB-KW"/>
</dbReference>
<dbReference type="InterPro" id="IPR004089">
    <property type="entry name" value="MCPsignal_dom"/>
</dbReference>
<sequence length="597" mass="62019">MTKILIPCHAGVTLMTDHPCAACDRPGQRTARAAIRVKPGPCILLEPACPFGVFSVLQVIKTHLPGRSRAAAPARLFARLSARLGRLPLVARLCAAFALVYLFGAAVGLTGIANLVSIKARTDTLYQHDMHGAISAERAQSALATLGRAQLALTMATSSTERDDAAADIARGLSQLDAALAGVRQAAAAQAAPLLRERQRAGELVQAYVALLRKQPLDSLQFDSAVSVDGHFVTEQLQSLSRQVEAVRQQQEQKAAATVASVAASQLRAQAWMAALLGASLLAAAALAWIAARSLRAELGGEPRDAAEIARRIAAGDLTATIALRPSDHSSMLHHVAGMRDQLAGVLARIQASAQEITAAGQQIAEDNQALSARTQQQASALDATTGSMQALAARVADAHAQATESSQMASQARAATDAGAAVVQQMRGAMDTLHGHSRHIAEIVGVIQGIAFQTNILALNAAVEAARAGPAGRGFAVVAQEVRALAQRSADAAREIGGIVGTATHEIEQGTRLSASVVVAMDRIAATVGHSHALAEALRTIADEQAGSVQAAGQSVSQLRQTAQQNAALVDDLASQAARLDQQAAALADDVARFRF</sequence>
<dbReference type="Proteomes" id="UP000006798">
    <property type="component" value="Chromosome 2"/>
</dbReference>